<name>A0A370HA79_9HYPH</name>
<proteinExistence type="predicted"/>
<gene>
    <name evidence="1" type="ORF">DES45_11256</name>
</gene>
<dbReference type="Proteomes" id="UP000254925">
    <property type="component" value="Unassembled WGS sequence"/>
</dbReference>
<sequence length="72" mass="8138">MKLLEKARENAEAVRNIGLIAIEEARRLGVPVHYMDPAVCDGIIRELPEGTRQHVRRVDGNEIVIEDLPPRV</sequence>
<reference evidence="1 2" key="1">
    <citation type="submission" date="2018-07" db="EMBL/GenBank/DDBJ databases">
        <title>Genomic Encyclopedia of Type Strains, Phase IV (KMG-IV): sequencing the most valuable type-strain genomes for metagenomic binning, comparative biology and taxonomic classification.</title>
        <authorList>
            <person name="Goeker M."/>
        </authorList>
    </citation>
    <scope>NUCLEOTIDE SEQUENCE [LARGE SCALE GENOMIC DNA]</scope>
    <source>
        <strain evidence="1 2">DSM 14364</strain>
    </source>
</reference>
<evidence type="ECO:0000313" key="1">
    <source>
        <dbReference type="EMBL" id="RDI53852.1"/>
    </source>
</evidence>
<accession>A0A370HA79</accession>
<protein>
    <submittedName>
        <fullName evidence="1">Uncharacterized protein</fullName>
    </submittedName>
</protein>
<dbReference type="EMBL" id="QQBB01000012">
    <property type="protein sequence ID" value="RDI53852.1"/>
    <property type="molecule type" value="Genomic_DNA"/>
</dbReference>
<dbReference type="RefSeq" id="WP_147282464.1">
    <property type="nucleotide sequence ID" value="NZ_QQBB01000012.1"/>
</dbReference>
<evidence type="ECO:0000313" key="2">
    <source>
        <dbReference type="Proteomes" id="UP000254925"/>
    </source>
</evidence>
<dbReference type="AlphaFoldDB" id="A0A370HA79"/>
<dbReference type="OrthoDB" id="7916674at2"/>
<comment type="caution">
    <text evidence="1">The sequence shown here is derived from an EMBL/GenBank/DDBJ whole genome shotgun (WGS) entry which is preliminary data.</text>
</comment>
<organism evidence="1 2">
    <name type="scientific">Microvirga subterranea</name>
    <dbReference type="NCBI Taxonomy" id="186651"/>
    <lineage>
        <taxon>Bacteria</taxon>
        <taxon>Pseudomonadati</taxon>
        <taxon>Pseudomonadota</taxon>
        <taxon>Alphaproteobacteria</taxon>
        <taxon>Hyphomicrobiales</taxon>
        <taxon>Methylobacteriaceae</taxon>
        <taxon>Microvirga</taxon>
    </lineage>
</organism>
<keyword evidence="2" id="KW-1185">Reference proteome</keyword>